<reference evidence="1" key="1">
    <citation type="submission" date="2019-10" db="EMBL/GenBank/DDBJ databases">
        <authorList>
            <consortium name="DOE Joint Genome Institute"/>
            <person name="Kuo A."/>
            <person name="Miyauchi S."/>
            <person name="Kiss E."/>
            <person name="Drula E."/>
            <person name="Kohler A."/>
            <person name="Sanchez-Garcia M."/>
            <person name="Andreopoulos B."/>
            <person name="Barry K.W."/>
            <person name="Bonito G."/>
            <person name="Buee M."/>
            <person name="Carver A."/>
            <person name="Chen C."/>
            <person name="Cichocki N."/>
            <person name="Clum A."/>
            <person name="Culley D."/>
            <person name="Crous P.W."/>
            <person name="Fauchery L."/>
            <person name="Girlanda M."/>
            <person name="Hayes R."/>
            <person name="Keri Z."/>
            <person name="LaButti K."/>
            <person name="Lipzen A."/>
            <person name="Lombard V."/>
            <person name="Magnuson J."/>
            <person name="Maillard F."/>
            <person name="Morin E."/>
            <person name="Murat C."/>
            <person name="Nolan M."/>
            <person name="Ohm R."/>
            <person name="Pangilinan J."/>
            <person name="Pereira M."/>
            <person name="Perotto S."/>
            <person name="Peter M."/>
            <person name="Riley R."/>
            <person name="Sitrit Y."/>
            <person name="Stielow B."/>
            <person name="Szollosi G."/>
            <person name="Zifcakova L."/>
            <person name="Stursova M."/>
            <person name="Spatafora J.W."/>
            <person name="Tedersoo L."/>
            <person name="Vaario L.-M."/>
            <person name="Yamada A."/>
            <person name="Yan M."/>
            <person name="Wang P."/>
            <person name="Xu J."/>
            <person name="Bruns T."/>
            <person name="Baldrian P."/>
            <person name="Vilgalys R."/>
            <person name="Henrissat B."/>
            <person name="Grigoriev I.V."/>
            <person name="Hibbett D."/>
            <person name="Nagy L.G."/>
            <person name="Martin F.M."/>
        </authorList>
    </citation>
    <scope>NUCLEOTIDE SEQUENCE</scope>
    <source>
        <strain evidence="1">BED1</strain>
    </source>
</reference>
<evidence type="ECO:0000313" key="2">
    <source>
        <dbReference type="Proteomes" id="UP001194468"/>
    </source>
</evidence>
<dbReference type="AlphaFoldDB" id="A0AAD4BM06"/>
<keyword evidence="2" id="KW-1185">Reference proteome</keyword>
<evidence type="ECO:0000313" key="1">
    <source>
        <dbReference type="EMBL" id="KAF8433877.1"/>
    </source>
</evidence>
<comment type="caution">
    <text evidence="1">The sequence shown here is derived from an EMBL/GenBank/DDBJ whole genome shotgun (WGS) entry which is preliminary data.</text>
</comment>
<protein>
    <submittedName>
        <fullName evidence="1">Uncharacterized protein</fullName>
    </submittedName>
</protein>
<accession>A0AAD4BM06</accession>
<dbReference type="Proteomes" id="UP001194468">
    <property type="component" value="Unassembled WGS sequence"/>
</dbReference>
<proteinExistence type="predicted"/>
<reference evidence="1" key="2">
    <citation type="journal article" date="2020" name="Nat. Commun.">
        <title>Large-scale genome sequencing of mycorrhizal fungi provides insights into the early evolution of symbiotic traits.</title>
        <authorList>
            <person name="Miyauchi S."/>
            <person name="Kiss E."/>
            <person name="Kuo A."/>
            <person name="Drula E."/>
            <person name="Kohler A."/>
            <person name="Sanchez-Garcia M."/>
            <person name="Morin E."/>
            <person name="Andreopoulos B."/>
            <person name="Barry K.W."/>
            <person name="Bonito G."/>
            <person name="Buee M."/>
            <person name="Carver A."/>
            <person name="Chen C."/>
            <person name="Cichocki N."/>
            <person name="Clum A."/>
            <person name="Culley D."/>
            <person name="Crous P.W."/>
            <person name="Fauchery L."/>
            <person name="Girlanda M."/>
            <person name="Hayes R.D."/>
            <person name="Keri Z."/>
            <person name="LaButti K."/>
            <person name="Lipzen A."/>
            <person name="Lombard V."/>
            <person name="Magnuson J."/>
            <person name="Maillard F."/>
            <person name="Murat C."/>
            <person name="Nolan M."/>
            <person name="Ohm R.A."/>
            <person name="Pangilinan J."/>
            <person name="Pereira M.F."/>
            <person name="Perotto S."/>
            <person name="Peter M."/>
            <person name="Pfister S."/>
            <person name="Riley R."/>
            <person name="Sitrit Y."/>
            <person name="Stielow J.B."/>
            <person name="Szollosi G."/>
            <person name="Zifcakova L."/>
            <person name="Stursova M."/>
            <person name="Spatafora J.W."/>
            <person name="Tedersoo L."/>
            <person name="Vaario L.M."/>
            <person name="Yamada A."/>
            <person name="Yan M."/>
            <person name="Wang P."/>
            <person name="Xu J."/>
            <person name="Bruns T."/>
            <person name="Baldrian P."/>
            <person name="Vilgalys R."/>
            <person name="Dunand C."/>
            <person name="Henrissat B."/>
            <person name="Grigoriev I.V."/>
            <person name="Hibbett D."/>
            <person name="Nagy L.G."/>
            <person name="Martin F.M."/>
        </authorList>
    </citation>
    <scope>NUCLEOTIDE SEQUENCE</scope>
    <source>
        <strain evidence="1">BED1</strain>
    </source>
</reference>
<sequence>MAVTLANTFAILTDYALVIAYTIAAKYGFESEGMIGAFFVPTGLGNFDTHSWPCQTSYPILNRTTT</sequence>
<name>A0AAD4BM06_BOLED</name>
<gene>
    <name evidence="1" type="ORF">L210DRAFT_3649387</name>
</gene>
<organism evidence="1 2">
    <name type="scientific">Boletus edulis BED1</name>
    <dbReference type="NCBI Taxonomy" id="1328754"/>
    <lineage>
        <taxon>Eukaryota</taxon>
        <taxon>Fungi</taxon>
        <taxon>Dikarya</taxon>
        <taxon>Basidiomycota</taxon>
        <taxon>Agaricomycotina</taxon>
        <taxon>Agaricomycetes</taxon>
        <taxon>Agaricomycetidae</taxon>
        <taxon>Boletales</taxon>
        <taxon>Boletineae</taxon>
        <taxon>Boletaceae</taxon>
        <taxon>Boletoideae</taxon>
        <taxon>Boletus</taxon>
    </lineage>
</organism>
<dbReference type="EMBL" id="WHUW01000031">
    <property type="protein sequence ID" value="KAF8433877.1"/>
    <property type="molecule type" value="Genomic_DNA"/>
</dbReference>